<evidence type="ECO:0000313" key="4">
    <source>
        <dbReference type="EMBL" id="KUG04385.1"/>
    </source>
</evidence>
<keyword evidence="2" id="KW-0812">Transmembrane</keyword>
<accession>A0A0W8E7J7</accession>
<keyword evidence="2" id="KW-1133">Transmembrane helix</keyword>
<evidence type="ECO:0000256" key="1">
    <source>
        <dbReference type="SAM" id="MobiDB-lite"/>
    </source>
</evidence>
<dbReference type="AlphaFoldDB" id="A0A0W8E7J7"/>
<name>A0A0W8E7J7_9ZZZZ</name>
<dbReference type="InterPro" id="IPR041916">
    <property type="entry name" value="Anti_sigma_zinc_sf"/>
</dbReference>
<organism evidence="4">
    <name type="scientific">hydrocarbon metagenome</name>
    <dbReference type="NCBI Taxonomy" id="938273"/>
    <lineage>
        <taxon>unclassified sequences</taxon>
        <taxon>metagenomes</taxon>
        <taxon>ecological metagenomes</taxon>
    </lineage>
</organism>
<comment type="caution">
    <text evidence="4">The sequence shown here is derived from an EMBL/GenBank/DDBJ whole genome shotgun (WGS) entry which is preliminary data.</text>
</comment>
<gene>
    <name evidence="4" type="ORF">ASZ90_018151</name>
</gene>
<sequence>MNCQQIDEHLFAYCDGTIPPDLRSLVDEHLAGCEVCQNLVQITLMESQLLAEAVDIPLLSEGFTDRVMQSVAGKLSTPAGSSSPGWLGRLGPYRFYIGGTAAAAVILLALYLPGLITLNTDMQSTSIADRALSSDSAADIMPESNTGNPVKSFSGSSSMAQRSIDDDLEDSAALPAGNTEEVEENLVPAADSSQYKISESVKREYGLSLLAGSGYADQDLDKSEFDLLSLHPNNLPAEYKIEKIINTNYNVVTYIYMNTVNNESLEITIALADDAVITQQSLPDGLGGSTDKEYLRSEVAPLNSTNTSVSYQGRSFEINLKAVMPLEKLQELADSIKFEEGLPDEPID</sequence>
<feature type="domain" description="Putative zinc-finger" evidence="3">
    <location>
        <begin position="3"/>
        <end position="37"/>
    </location>
</feature>
<dbReference type="InterPro" id="IPR027383">
    <property type="entry name" value="Znf_put"/>
</dbReference>
<reference evidence="4" key="1">
    <citation type="journal article" date="2015" name="Proc. Natl. Acad. Sci. U.S.A.">
        <title>Networks of energetic and metabolic interactions define dynamics in microbial communities.</title>
        <authorList>
            <person name="Embree M."/>
            <person name="Liu J.K."/>
            <person name="Al-Bassam M.M."/>
            <person name="Zengler K."/>
        </authorList>
    </citation>
    <scope>NUCLEOTIDE SEQUENCE</scope>
</reference>
<dbReference type="Pfam" id="PF13490">
    <property type="entry name" value="zf-HC2"/>
    <property type="match status" value="1"/>
</dbReference>
<proteinExistence type="predicted"/>
<evidence type="ECO:0000256" key="2">
    <source>
        <dbReference type="SAM" id="Phobius"/>
    </source>
</evidence>
<feature type="transmembrane region" description="Helical" evidence="2">
    <location>
        <begin position="95"/>
        <end position="116"/>
    </location>
</feature>
<dbReference type="Gene3D" id="1.10.10.1320">
    <property type="entry name" value="Anti-sigma factor, zinc-finger domain"/>
    <property type="match status" value="1"/>
</dbReference>
<feature type="region of interest" description="Disordered" evidence="1">
    <location>
        <begin position="138"/>
        <end position="165"/>
    </location>
</feature>
<dbReference type="EMBL" id="LNQE01001849">
    <property type="protein sequence ID" value="KUG04385.1"/>
    <property type="molecule type" value="Genomic_DNA"/>
</dbReference>
<protein>
    <recommendedName>
        <fullName evidence="3">Putative zinc-finger domain-containing protein</fullName>
    </recommendedName>
</protein>
<feature type="compositionally biased region" description="Polar residues" evidence="1">
    <location>
        <begin position="143"/>
        <end position="161"/>
    </location>
</feature>
<evidence type="ECO:0000259" key="3">
    <source>
        <dbReference type="Pfam" id="PF13490"/>
    </source>
</evidence>
<keyword evidence="2" id="KW-0472">Membrane</keyword>